<sequence>MAPDRHHCGSHHWRTSSSTFWTIKDHLMHQEISENNTRMNPILRDQNMYQITLIVLCFSEHYIKLSNSQEDNILASLDNGILVIPTMADPPPKLHTKKSLAVEEWIDIKEIVRSGH</sequence>
<name>A0ABD1XCM6_9LAMI</name>
<proteinExistence type="predicted"/>
<protein>
    <submittedName>
        <fullName evidence="1">Uncharacterized protein</fullName>
    </submittedName>
</protein>
<evidence type="ECO:0000313" key="1">
    <source>
        <dbReference type="EMBL" id="KAL2559684.1"/>
    </source>
</evidence>
<dbReference type="AlphaFoldDB" id="A0ABD1XCM6"/>
<dbReference type="Proteomes" id="UP001604277">
    <property type="component" value="Unassembled WGS sequence"/>
</dbReference>
<organism evidence="1 2">
    <name type="scientific">Forsythia ovata</name>
    <dbReference type="NCBI Taxonomy" id="205694"/>
    <lineage>
        <taxon>Eukaryota</taxon>
        <taxon>Viridiplantae</taxon>
        <taxon>Streptophyta</taxon>
        <taxon>Embryophyta</taxon>
        <taxon>Tracheophyta</taxon>
        <taxon>Spermatophyta</taxon>
        <taxon>Magnoliopsida</taxon>
        <taxon>eudicotyledons</taxon>
        <taxon>Gunneridae</taxon>
        <taxon>Pentapetalae</taxon>
        <taxon>asterids</taxon>
        <taxon>lamiids</taxon>
        <taxon>Lamiales</taxon>
        <taxon>Oleaceae</taxon>
        <taxon>Forsythieae</taxon>
        <taxon>Forsythia</taxon>
    </lineage>
</organism>
<comment type="caution">
    <text evidence="1">The sequence shown here is derived from an EMBL/GenBank/DDBJ whole genome shotgun (WGS) entry which is preliminary data.</text>
</comment>
<keyword evidence="2" id="KW-1185">Reference proteome</keyword>
<evidence type="ECO:0000313" key="2">
    <source>
        <dbReference type="Proteomes" id="UP001604277"/>
    </source>
</evidence>
<gene>
    <name evidence="1" type="ORF">Fot_04423</name>
</gene>
<reference evidence="2" key="1">
    <citation type="submission" date="2024-07" db="EMBL/GenBank/DDBJ databases">
        <title>Two chromosome-level genome assemblies of Korean endemic species Abeliophyllum distichum and Forsythia ovata (Oleaceae).</title>
        <authorList>
            <person name="Jang H."/>
        </authorList>
    </citation>
    <scope>NUCLEOTIDE SEQUENCE [LARGE SCALE GENOMIC DNA]</scope>
</reference>
<accession>A0ABD1XCM6</accession>
<dbReference type="EMBL" id="JBFOLJ010000001">
    <property type="protein sequence ID" value="KAL2559684.1"/>
    <property type="molecule type" value="Genomic_DNA"/>
</dbReference>